<evidence type="ECO:0000256" key="5">
    <source>
        <dbReference type="ARBA" id="ARBA00022898"/>
    </source>
</evidence>
<dbReference type="STRING" id="1210089.GCA_001613165_07531"/>
<dbReference type="Proteomes" id="UP000255355">
    <property type="component" value="Unassembled WGS sequence"/>
</dbReference>
<dbReference type="PANTHER" id="PTHR43488:SF2">
    <property type="entry name" value="GLUTAMATE-PYRUVATE AMINOTRANSFERASE ALAA"/>
    <property type="match status" value="1"/>
</dbReference>
<dbReference type="InterPro" id="IPR051926">
    <property type="entry name" value="Ala_Aminotransferase"/>
</dbReference>
<evidence type="ECO:0000259" key="7">
    <source>
        <dbReference type="Pfam" id="PF00155"/>
    </source>
</evidence>
<accession>A0A370GM89</accession>
<reference evidence="8 9" key="1">
    <citation type="submission" date="2018-07" db="EMBL/GenBank/DDBJ databases">
        <title>Genomic Encyclopedia of Type Strains, Phase IV (KMG-IV): sequencing the most valuable type-strain genomes for metagenomic binning, comparative biology and taxonomic classification.</title>
        <authorList>
            <person name="Goeker M."/>
        </authorList>
    </citation>
    <scope>NUCLEOTIDE SEQUENCE [LARGE SCALE GENOMIC DNA]</scope>
    <source>
        <strain evidence="8 9">DSM 44952</strain>
    </source>
</reference>
<dbReference type="InterPro" id="IPR015422">
    <property type="entry name" value="PyrdxlP-dep_Trfase_small"/>
</dbReference>
<dbReference type="Gene3D" id="3.40.640.10">
    <property type="entry name" value="Type I PLP-dependent aspartate aminotransferase-like (Major domain)"/>
    <property type="match status" value="1"/>
</dbReference>
<evidence type="ECO:0000313" key="9">
    <source>
        <dbReference type="Proteomes" id="UP000255355"/>
    </source>
</evidence>
<feature type="domain" description="Aminotransferase class I/classII large" evidence="7">
    <location>
        <begin position="33"/>
        <end position="394"/>
    </location>
</feature>
<gene>
    <name evidence="8" type="ORF">DFR68_1154</name>
</gene>
<comment type="cofactor">
    <cofactor evidence="1">
        <name>pyridoxal 5'-phosphate</name>
        <dbReference type="ChEBI" id="CHEBI:597326"/>
    </cofactor>
</comment>
<dbReference type="InterPro" id="IPR015424">
    <property type="entry name" value="PyrdxlP-dep_Trfase"/>
</dbReference>
<keyword evidence="9" id="KW-1185">Reference proteome</keyword>
<keyword evidence="3" id="KW-0032">Aminotransferase</keyword>
<dbReference type="EC" id="2.6.1.2" evidence="6"/>
<evidence type="ECO:0000256" key="4">
    <source>
        <dbReference type="ARBA" id="ARBA00022679"/>
    </source>
</evidence>
<dbReference type="InterPro" id="IPR015421">
    <property type="entry name" value="PyrdxlP-dep_Trfase_major"/>
</dbReference>
<comment type="caution">
    <text evidence="8">The sequence shown here is derived from an EMBL/GenBank/DDBJ whole genome shotgun (WGS) entry which is preliminary data.</text>
</comment>
<sequence length="403" mass="44578">MQVKQSSKLSGVSYEIRGPVAEHAARLEAEGHHVVKLNTGNPLQFGFEAPPEILQDIVRNLPASSGYCTSKGLLSARRAVVQYYETLGVGDLDIEQVFLGNGVSELIMMAMTALLENGDEVLVPAPDFPLWTASTTLNGGRPVHYMCDESADWFPDVADIEAKVTDRTRAIVIINPNNPTGAVYSPEVLRQILEVARRHNLVVFSDEIYDKIRYDDADHVATAALAPDLLCLTFSGLSKSYRCAGFRSGWMAVSGPTQHAENYLEGMTMLAGLRLCANVPAQQAIQAALGGHQSIYDLTLPGGRLREQSERAWEALNSIPGVSCVRPRGALYAFPRIDLDMYPIHDDEQFVLDLLLQEKLHIVQGTGFNWPRPDHFRIVTLPYADDLEAIIERIGRFLATYRQ</sequence>
<dbReference type="GO" id="GO:0030170">
    <property type="term" value="F:pyridoxal phosphate binding"/>
    <property type="evidence" value="ECO:0007669"/>
    <property type="project" value="InterPro"/>
</dbReference>
<dbReference type="RefSeq" id="WP_068031547.1">
    <property type="nucleotide sequence ID" value="NZ_QQAZ01000015.1"/>
</dbReference>
<keyword evidence="4" id="KW-0808">Transferase</keyword>
<dbReference type="Gene3D" id="3.90.1150.10">
    <property type="entry name" value="Aspartate Aminotransferase, domain 1"/>
    <property type="match status" value="1"/>
</dbReference>
<keyword evidence="5" id="KW-0663">Pyridoxal phosphate</keyword>
<proteinExistence type="inferred from homology"/>
<dbReference type="PANTHER" id="PTHR43488">
    <property type="entry name" value="GLUTAMATE-PYRUVATE AMINOTRANSFERASE ALAA"/>
    <property type="match status" value="1"/>
</dbReference>
<evidence type="ECO:0000256" key="1">
    <source>
        <dbReference type="ARBA" id="ARBA00001933"/>
    </source>
</evidence>
<organism evidence="8 9">
    <name type="scientific">Nocardia mexicana</name>
    <dbReference type="NCBI Taxonomy" id="279262"/>
    <lineage>
        <taxon>Bacteria</taxon>
        <taxon>Bacillati</taxon>
        <taxon>Actinomycetota</taxon>
        <taxon>Actinomycetes</taxon>
        <taxon>Mycobacteriales</taxon>
        <taxon>Nocardiaceae</taxon>
        <taxon>Nocardia</taxon>
    </lineage>
</organism>
<evidence type="ECO:0000256" key="3">
    <source>
        <dbReference type="ARBA" id="ARBA00022576"/>
    </source>
</evidence>
<evidence type="ECO:0000256" key="6">
    <source>
        <dbReference type="ARBA" id="ARBA00026106"/>
    </source>
</evidence>
<dbReference type="InterPro" id="IPR004839">
    <property type="entry name" value="Aminotransferase_I/II_large"/>
</dbReference>
<dbReference type="AlphaFoldDB" id="A0A370GM89"/>
<name>A0A370GM89_9NOCA</name>
<evidence type="ECO:0000313" key="8">
    <source>
        <dbReference type="EMBL" id="RDI44852.1"/>
    </source>
</evidence>
<dbReference type="Pfam" id="PF00155">
    <property type="entry name" value="Aminotran_1_2"/>
    <property type="match status" value="1"/>
</dbReference>
<protein>
    <recommendedName>
        <fullName evidence="6">alanine transaminase</fullName>
        <ecNumber evidence="6">2.6.1.2</ecNumber>
    </recommendedName>
</protein>
<comment type="similarity">
    <text evidence="2">Belongs to the class-I pyridoxal-phosphate-dependent aminotransferase family.</text>
</comment>
<dbReference type="CDD" id="cd00609">
    <property type="entry name" value="AAT_like"/>
    <property type="match status" value="1"/>
</dbReference>
<dbReference type="OrthoDB" id="9763453at2"/>
<evidence type="ECO:0000256" key="2">
    <source>
        <dbReference type="ARBA" id="ARBA00007441"/>
    </source>
</evidence>
<dbReference type="SUPFAM" id="SSF53383">
    <property type="entry name" value="PLP-dependent transferases"/>
    <property type="match status" value="1"/>
</dbReference>
<dbReference type="EMBL" id="QQAZ01000015">
    <property type="protein sequence ID" value="RDI44852.1"/>
    <property type="molecule type" value="Genomic_DNA"/>
</dbReference>
<dbReference type="GO" id="GO:0004021">
    <property type="term" value="F:L-alanine:2-oxoglutarate aminotransferase activity"/>
    <property type="evidence" value="ECO:0007669"/>
    <property type="project" value="UniProtKB-EC"/>
</dbReference>